<dbReference type="PANTHER" id="PTHR43300:SF11">
    <property type="entry name" value="ACETYLTRANSFERASE RV3034C-RELATED"/>
    <property type="match status" value="1"/>
</dbReference>
<dbReference type="InterPro" id="IPR050179">
    <property type="entry name" value="Trans_hexapeptide_repeat"/>
</dbReference>
<dbReference type="GO" id="GO:0016746">
    <property type="term" value="F:acyltransferase activity"/>
    <property type="evidence" value="ECO:0007669"/>
    <property type="project" value="UniProtKB-KW"/>
</dbReference>
<dbReference type="PROSITE" id="PS00101">
    <property type="entry name" value="HEXAPEP_TRANSFERASES"/>
    <property type="match status" value="1"/>
</dbReference>
<dbReference type="Pfam" id="PF00132">
    <property type="entry name" value="Hexapep"/>
    <property type="match status" value="1"/>
</dbReference>
<dbReference type="InterPro" id="IPR001451">
    <property type="entry name" value="Hexapep"/>
</dbReference>
<sequence>MARLSETPVVHPTARLENCTLGRYTEVAEGGRLIETELGDYSYVMENCQSWCVTIGKFANIAASVRINATHHPMSRPTLHHITYRASDYFDDAEHEADFFAARRARRVFIGHDTWIGHGATILPGVTIGDGAVVGAGAVVTKDVAPYAIVGGVPAKFMRERFPTDIARRLQQLAWWDWPHARLRFALDDFRYLGVEEFLERHEGASWRQAAVDRHGTDIQATTGLHAAGLSP</sequence>
<gene>
    <name evidence="5" type="ORF">C7I84_02920</name>
</gene>
<dbReference type="Gene3D" id="2.160.10.10">
    <property type="entry name" value="Hexapeptide repeat proteins"/>
    <property type="match status" value="1"/>
</dbReference>
<organism evidence="5 6">
    <name type="scientific">Kumtagia ephedrae</name>
    <dbReference type="NCBI Taxonomy" id="2116701"/>
    <lineage>
        <taxon>Bacteria</taxon>
        <taxon>Pseudomonadati</taxon>
        <taxon>Pseudomonadota</taxon>
        <taxon>Alphaproteobacteria</taxon>
        <taxon>Hyphomicrobiales</taxon>
        <taxon>Phyllobacteriaceae</taxon>
        <taxon>Kumtagia</taxon>
    </lineage>
</organism>
<reference evidence="5 6" key="1">
    <citation type="submission" date="2018-03" db="EMBL/GenBank/DDBJ databases">
        <title>The draft genome of Mesorhizobium sp. 6GN-30.</title>
        <authorList>
            <person name="Liu L."/>
            <person name="Li L."/>
            <person name="Wang T."/>
            <person name="Zhang X."/>
            <person name="Liang L."/>
        </authorList>
    </citation>
    <scope>NUCLEOTIDE SEQUENCE [LARGE SCALE GENOMIC DNA]</scope>
    <source>
        <strain evidence="5 6">6GN30</strain>
    </source>
</reference>
<evidence type="ECO:0000256" key="2">
    <source>
        <dbReference type="ARBA" id="ARBA00022679"/>
    </source>
</evidence>
<proteinExistence type="inferred from homology"/>
<dbReference type="PANTHER" id="PTHR43300">
    <property type="entry name" value="ACETYLTRANSFERASE"/>
    <property type="match status" value="1"/>
</dbReference>
<keyword evidence="4" id="KW-0012">Acyltransferase</keyword>
<evidence type="ECO:0000256" key="4">
    <source>
        <dbReference type="ARBA" id="ARBA00023315"/>
    </source>
</evidence>
<dbReference type="Proteomes" id="UP000241229">
    <property type="component" value="Unassembled WGS sequence"/>
</dbReference>
<dbReference type="AlphaFoldDB" id="A0A2P7SS55"/>
<keyword evidence="6" id="KW-1185">Reference proteome</keyword>
<dbReference type="EMBL" id="PXYK01000002">
    <property type="protein sequence ID" value="PSJ65314.1"/>
    <property type="molecule type" value="Genomic_DNA"/>
</dbReference>
<keyword evidence="2 5" id="KW-0808">Transferase</keyword>
<evidence type="ECO:0000313" key="6">
    <source>
        <dbReference type="Proteomes" id="UP000241229"/>
    </source>
</evidence>
<dbReference type="NCBIfam" id="TIGR03308">
    <property type="entry name" value="phn_thr-fam"/>
    <property type="match status" value="1"/>
</dbReference>
<dbReference type="RefSeq" id="WP_106770654.1">
    <property type="nucleotide sequence ID" value="NZ_PXYK01000002.1"/>
</dbReference>
<accession>A0A2P7SS55</accession>
<dbReference type="SUPFAM" id="SSF51161">
    <property type="entry name" value="Trimeric LpxA-like enzymes"/>
    <property type="match status" value="1"/>
</dbReference>
<comment type="similarity">
    <text evidence="1">Belongs to the transferase hexapeptide repeat family.</text>
</comment>
<dbReference type="OrthoDB" id="9815592at2"/>
<name>A0A2P7SS55_9HYPH</name>
<keyword evidence="3" id="KW-0677">Repeat</keyword>
<evidence type="ECO:0000256" key="1">
    <source>
        <dbReference type="ARBA" id="ARBA00007274"/>
    </source>
</evidence>
<protein>
    <submittedName>
        <fullName evidence="5">Acetyltransferase</fullName>
    </submittedName>
</protein>
<evidence type="ECO:0000256" key="3">
    <source>
        <dbReference type="ARBA" id="ARBA00022737"/>
    </source>
</evidence>
<dbReference type="InterPro" id="IPR017694">
    <property type="entry name" value="Phosphonate_tfrase_rpt"/>
</dbReference>
<evidence type="ECO:0000313" key="5">
    <source>
        <dbReference type="EMBL" id="PSJ65314.1"/>
    </source>
</evidence>
<dbReference type="InterPro" id="IPR011004">
    <property type="entry name" value="Trimer_LpxA-like_sf"/>
</dbReference>
<comment type="caution">
    <text evidence="5">The sequence shown here is derived from an EMBL/GenBank/DDBJ whole genome shotgun (WGS) entry which is preliminary data.</text>
</comment>
<dbReference type="CDD" id="cd03349">
    <property type="entry name" value="LbH_XAT"/>
    <property type="match status" value="1"/>
</dbReference>
<dbReference type="InterPro" id="IPR018357">
    <property type="entry name" value="Hexapep_transf_CS"/>
</dbReference>